<dbReference type="InterPro" id="IPR050121">
    <property type="entry name" value="Cytochrome_P450_monoxygenase"/>
</dbReference>
<comment type="cofactor">
    <cofactor evidence="1">
        <name>heme</name>
        <dbReference type="ChEBI" id="CHEBI:30413"/>
    </cofactor>
</comment>
<dbReference type="GO" id="GO:0044550">
    <property type="term" value="P:secondary metabolite biosynthetic process"/>
    <property type="evidence" value="ECO:0007669"/>
    <property type="project" value="UniProtKB-ARBA"/>
</dbReference>
<dbReference type="PANTHER" id="PTHR24305">
    <property type="entry name" value="CYTOCHROME P450"/>
    <property type="match status" value="1"/>
</dbReference>
<evidence type="ECO:0000256" key="5">
    <source>
        <dbReference type="ARBA" id="ARBA00023004"/>
    </source>
</evidence>
<dbReference type="GO" id="GO:0020037">
    <property type="term" value="F:heme binding"/>
    <property type="evidence" value="ECO:0007669"/>
    <property type="project" value="InterPro"/>
</dbReference>
<evidence type="ECO:0000256" key="3">
    <source>
        <dbReference type="ARBA" id="ARBA00022723"/>
    </source>
</evidence>
<dbReference type="PANTHER" id="PTHR24305:SF235">
    <property type="entry name" value="CYTOCHROME P450 MONOOXYGENASE APDB-RELATED"/>
    <property type="match status" value="1"/>
</dbReference>
<dbReference type="InterPro" id="IPR001128">
    <property type="entry name" value="Cyt_P450"/>
</dbReference>
<reference evidence="7" key="1">
    <citation type="submission" date="2021-08" db="EMBL/GenBank/DDBJ databases">
        <title>Global Aspergillus fumigatus from environmental and clinical sources.</title>
        <authorList>
            <person name="Barber A."/>
            <person name="Sae-Ong T."/>
        </authorList>
    </citation>
    <scope>NUCLEOTIDE SEQUENCE</scope>
    <source>
        <strain evidence="7">NRZ-2016-071</strain>
    </source>
</reference>
<keyword evidence="5" id="KW-0408">Iron</keyword>
<dbReference type="Pfam" id="PF00067">
    <property type="entry name" value="p450"/>
    <property type="match status" value="1"/>
</dbReference>
<dbReference type="InterPro" id="IPR036396">
    <property type="entry name" value="Cyt_P450_sf"/>
</dbReference>
<dbReference type="GO" id="GO:0016705">
    <property type="term" value="F:oxidoreductase activity, acting on paired donors, with incorporation or reduction of molecular oxygen"/>
    <property type="evidence" value="ECO:0007669"/>
    <property type="project" value="InterPro"/>
</dbReference>
<evidence type="ECO:0000313" key="7">
    <source>
        <dbReference type="EMBL" id="KAH1906710.1"/>
    </source>
</evidence>
<accession>A0A8H4MTU6</accession>
<evidence type="ECO:0000256" key="1">
    <source>
        <dbReference type="ARBA" id="ARBA00001971"/>
    </source>
</evidence>
<evidence type="ECO:0000256" key="4">
    <source>
        <dbReference type="ARBA" id="ARBA00023002"/>
    </source>
</evidence>
<dbReference type="Gene3D" id="1.10.630.10">
    <property type="entry name" value="Cytochrome P450"/>
    <property type="match status" value="1"/>
</dbReference>
<name>A0A8H4MTU6_ASPFM</name>
<dbReference type="PRINTS" id="PR00385">
    <property type="entry name" value="P450"/>
</dbReference>
<keyword evidence="6" id="KW-0503">Monooxygenase</keyword>
<evidence type="ECO:0000256" key="2">
    <source>
        <dbReference type="ARBA" id="ARBA00010617"/>
    </source>
</evidence>
<keyword evidence="4" id="KW-0560">Oxidoreductase</keyword>
<evidence type="ECO:0008006" key="9">
    <source>
        <dbReference type="Google" id="ProtNLM"/>
    </source>
</evidence>
<dbReference type="AlphaFoldDB" id="A0A8H4MTU6"/>
<sequence length="162" mass="18037">MDASQKNPETLEERGVLGATISTIFAGTDTTGTSLTFFMYYLIKHPAALARLQEELDSAVRSGNLSYPPKWVEVSTLKYLQAVFKETLRLHSTARMSLYRVVGPEGLDLCGERLPSGTNLGCFGYTAHRNEPIYGRDAALFRPERWIEASNDTLLSMERASL</sequence>
<keyword evidence="3" id="KW-0479">Metal-binding</keyword>
<evidence type="ECO:0000256" key="6">
    <source>
        <dbReference type="ARBA" id="ARBA00023033"/>
    </source>
</evidence>
<protein>
    <recommendedName>
        <fullName evidence="9">Cytochrome P450 monooxygenase</fullName>
    </recommendedName>
</protein>
<dbReference type="Proteomes" id="UP000813423">
    <property type="component" value="Unassembled WGS sequence"/>
</dbReference>
<evidence type="ECO:0000313" key="8">
    <source>
        <dbReference type="Proteomes" id="UP000813423"/>
    </source>
</evidence>
<dbReference type="SUPFAM" id="SSF48264">
    <property type="entry name" value="Cytochrome P450"/>
    <property type="match status" value="1"/>
</dbReference>
<proteinExistence type="inferred from homology"/>
<dbReference type="InterPro" id="IPR002401">
    <property type="entry name" value="Cyt_P450_E_grp-I"/>
</dbReference>
<gene>
    <name evidence="7" type="ORF">KXV57_005146</name>
</gene>
<dbReference type="EMBL" id="JAIBSC010000034">
    <property type="protein sequence ID" value="KAH1906710.1"/>
    <property type="molecule type" value="Genomic_DNA"/>
</dbReference>
<comment type="similarity">
    <text evidence="2">Belongs to the cytochrome P450 family.</text>
</comment>
<dbReference type="GO" id="GO:0044283">
    <property type="term" value="P:small molecule biosynthetic process"/>
    <property type="evidence" value="ECO:0007669"/>
    <property type="project" value="UniProtKB-ARBA"/>
</dbReference>
<dbReference type="GO" id="GO:0005506">
    <property type="term" value="F:iron ion binding"/>
    <property type="evidence" value="ECO:0007669"/>
    <property type="project" value="InterPro"/>
</dbReference>
<dbReference type="GO" id="GO:0004497">
    <property type="term" value="F:monooxygenase activity"/>
    <property type="evidence" value="ECO:0007669"/>
    <property type="project" value="UniProtKB-KW"/>
</dbReference>
<dbReference type="PRINTS" id="PR00463">
    <property type="entry name" value="EP450I"/>
</dbReference>
<comment type="caution">
    <text evidence="7">The sequence shown here is derived from an EMBL/GenBank/DDBJ whole genome shotgun (WGS) entry which is preliminary data.</text>
</comment>
<organism evidence="7 8">
    <name type="scientific">Aspergillus fumigatus</name>
    <name type="common">Neosartorya fumigata</name>
    <dbReference type="NCBI Taxonomy" id="746128"/>
    <lineage>
        <taxon>Eukaryota</taxon>
        <taxon>Fungi</taxon>
        <taxon>Dikarya</taxon>
        <taxon>Ascomycota</taxon>
        <taxon>Pezizomycotina</taxon>
        <taxon>Eurotiomycetes</taxon>
        <taxon>Eurotiomycetidae</taxon>
        <taxon>Eurotiales</taxon>
        <taxon>Aspergillaceae</taxon>
        <taxon>Aspergillus</taxon>
        <taxon>Aspergillus subgen. Fumigati</taxon>
    </lineage>
</organism>